<dbReference type="Proteomes" id="UP000063429">
    <property type="component" value="Chromosome"/>
</dbReference>
<protein>
    <submittedName>
        <fullName evidence="1">Uncharacterized protein</fullName>
    </submittedName>
</protein>
<accession>A0ABN4I3L0</accession>
<evidence type="ECO:0000313" key="2">
    <source>
        <dbReference type="Proteomes" id="UP000063429"/>
    </source>
</evidence>
<proteinExistence type="predicted"/>
<dbReference type="EMBL" id="CP011409">
    <property type="protein sequence ID" value="AKZ65562.1"/>
    <property type="molecule type" value="Genomic_DNA"/>
</dbReference>
<name>A0ABN4I3L0_9BURK</name>
<gene>
    <name evidence="1" type="ORF">F506_21390</name>
</gene>
<reference evidence="2" key="1">
    <citation type="journal article" date="2015" name="Genome Announc.">
        <title>Complete Genome Sequence of Herbaspirillum hiltneri N3 (DSM 17495), Isolated from Surface-Sterilized Wheat Roots.</title>
        <authorList>
            <person name="Guizelini D."/>
            <person name="Saizaki P.M."/>
            <person name="Coimbra N.A."/>
            <person name="Weiss V.A."/>
            <person name="Faoro H."/>
            <person name="Sfeir M.Z."/>
            <person name="Baura V.A."/>
            <person name="Monteiro R.A."/>
            <person name="Chubatsu L.S."/>
            <person name="Souza E.M."/>
            <person name="Cruz L.M."/>
            <person name="Pedrosa F.O."/>
            <person name="Raittz R.T."/>
            <person name="Marchaukoski J.N."/>
            <person name="Steffens M.B."/>
        </authorList>
    </citation>
    <scope>NUCLEOTIDE SEQUENCE [LARGE SCALE GENOMIC DNA]</scope>
    <source>
        <strain evidence="2">N3</strain>
    </source>
</reference>
<organism evidence="1 2">
    <name type="scientific">Herbaspirillum hiltneri N3</name>
    <dbReference type="NCBI Taxonomy" id="1262470"/>
    <lineage>
        <taxon>Bacteria</taxon>
        <taxon>Pseudomonadati</taxon>
        <taxon>Pseudomonadota</taxon>
        <taxon>Betaproteobacteria</taxon>
        <taxon>Burkholderiales</taxon>
        <taxon>Oxalobacteraceae</taxon>
        <taxon>Herbaspirillum</taxon>
    </lineage>
</organism>
<evidence type="ECO:0000313" key="1">
    <source>
        <dbReference type="EMBL" id="AKZ65562.1"/>
    </source>
</evidence>
<keyword evidence="2" id="KW-1185">Reference proteome</keyword>
<sequence>MGLALALAVMLLFSQWLGLLHGIAHAGWPEQASASPVASFNAALFNYVDDDADVNADDGKLPAAHGKPHHSCAEYDAAAGAAGIHARFFSPPLIPGTQVLALWQAFASWDAPAVCHFSSRAPPR</sequence>